<gene>
    <name evidence="2" type="ORF">Cch01nite_03170</name>
</gene>
<sequence length="143" mass="16871">MLVYDKAKYHDESVEEEGLPHEHADHHIVYFLRWLIENDLVSREMTKGGAGRALKAYRSGRQSIFWLFEWWDRCFVSDMVSAEARPFVDSYFDYQHGQYLADYDSVLVGELPSFFHVTYTDASYRLLAARVSARWDDFRTAAR</sequence>
<evidence type="ECO:0000259" key="1">
    <source>
        <dbReference type="Pfam" id="PF25191"/>
    </source>
</evidence>
<accession>A0A919NXV4</accession>
<evidence type="ECO:0000313" key="3">
    <source>
        <dbReference type="Proteomes" id="UP000632740"/>
    </source>
</evidence>
<proteinExistence type="predicted"/>
<name>A0A919NXV4_9CELL</name>
<dbReference type="AlphaFoldDB" id="A0A919NXV4"/>
<reference evidence="2" key="1">
    <citation type="submission" date="2021-01" db="EMBL/GenBank/DDBJ databases">
        <title>Whole genome shotgun sequence of Cellulomonas chitinilytica NBRC 110799.</title>
        <authorList>
            <person name="Komaki H."/>
            <person name="Tamura T."/>
        </authorList>
    </citation>
    <scope>NUCLEOTIDE SEQUENCE</scope>
    <source>
        <strain evidence="2">NBRC 110799</strain>
    </source>
</reference>
<dbReference type="RefSeq" id="WP_203747672.1">
    <property type="nucleotide sequence ID" value="NZ_BONK01000001.1"/>
</dbReference>
<comment type="caution">
    <text evidence="2">The sequence shown here is derived from an EMBL/GenBank/DDBJ whole genome shotgun (WGS) entry which is preliminary data.</text>
</comment>
<keyword evidence="3" id="KW-1185">Reference proteome</keyword>
<evidence type="ECO:0000313" key="2">
    <source>
        <dbReference type="EMBL" id="GIG19593.1"/>
    </source>
</evidence>
<dbReference type="Pfam" id="PF25191">
    <property type="entry name" value="DUF7832"/>
    <property type="match status" value="1"/>
</dbReference>
<feature type="domain" description="DUF7832" evidence="1">
    <location>
        <begin position="3"/>
        <end position="117"/>
    </location>
</feature>
<protein>
    <recommendedName>
        <fullName evidence="1">DUF7832 domain-containing protein</fullName>
    </recommendedName>
</protein>
<dbReference type="EMBL" id="BONK01000001">
    <property type="protein sequence ID" value="GIG19593.1"/>
    <property type="molecule type" value="Genomic_DNA"/>
</dbReference>
<dbReference type="InterPro" id="IPR057154">
    <property type="entry name" value="DUF7832"/>
</dbReference>
<dbReference type="Proteomes" id="UP000632740">
    <property type="component" value="Unassembled WGS sequence"/>
</dbReference>
<organism evidence="2 3">
    <name type="scientific">Cellulomonas chitinilytica</name>
    <dbReference type="NCBI Taxonomy" id="398759"/>
    <lineage>
        <taxon>Bacteria</taxon>
        <taxon>Bacillati</taxon>
        <taxon>Actinomycetota</taxon>
        <taxon>Actinomycetes</taxon>
        <taxon>Micrococcales</taxon>
        <taxon>Cellulomonadaceae</taxon>
        <taxon>Cellulomonas</taxon>
    </lineage>
</organism>